<dbReference type="SUPFAM" id="SSF47413">
    <property type="entry name" value="lambda repressor-like DNA-binding domains"/>
    <property type="match status" value="1"/>
</dbReference>
<name>A0A1M5LD70_9RHOB</name>
<dbReference type="STRING" id="1508389.SAMN05444003_0226"/>
<dbReference type="InterPro" id="IPR018653">
    <property type="entry name" value="ScfR_C"/>
</dbReference>
<evidence type="ECO:0000313" key="4">
    <source>
        <dbReference type="Proteomes" id="UP000184074"/>
    </source>
</evidence>
<evidence type="ECO:0000313" key="3">
    <source>
        <dbReference type="EMBL" id="SHG62926.1"/>
    </source>
</evidence>
<dbReference type="InterPro" id="IPR001387">
    <property type="entry name" value="Cro/C1-type_HTH"/>
</dbReference>
<dbReference type="Pfam" id="PF09856">
    <property type="entry name" value="ScfRs"/>
    <property type="match status" value="1"/>
</dbReference>
<dbReference type="OrthoDB" id="7790108at2"/>
<dbReference type="GO" id="GO:0003700">
    <property type="term" value="F:DNA-binding transcription factor activity"/>
    <property type="evidence" value="ECO:0007669"/>
    <property type="project" value="TreeGrafter"/>
</dbReference>
<dbReference type="RefSeq" id="WP_072898631.1">
    <property type="nucleotide sequence ID" value="NZ_FQXB01000001.1"/>
</dbReference>
<dbReference type="GO" id="GO:0003677">
    <property type="term" value="F:DNA binding"/>
    <property type="evidence" value="ECO:0007669"/>
    <property type="project" value="UniProtKB-KW"/>
</dbReference>
<dbReference type="AlphaFoldDB" id="A0A1M5LD70"/>
<evidence type="ECO:0000256" key="1">
    <source>
        <dbReference type="ARBA" id="ARBA00023125"/>
    </source>
</evidence>
<dbReference type="InterPro" id="IPR050807">
    <property type="entry name" value="TransReg_Diox_bact_type"/>
</dbReference>
<feature type="domain" description="HTH cro/C1-type" evidence="2">
    <location>
        <begin position="13"/>
        <end position="67"/>
    </location>
</feature>
<gene>
    <name evidence="3" type="ORF">SAMN05444003_0226</name>
</gene>
<dbReference type="Gene3D" id="1.10.260.40">
    <property type="entry name" value="lambda repressor-like DNA-binding domains"/>
    <property type="match status" value="1"/>
</dbReference>
<dbReference type="SMART" id="SM00530">
    <property type="entry name" value="HTH_XRE"/>
    <property type="match status" value="1"/>
</dbReference>
<dbReference type="Proteomes" id="UP000184074">
    <property type="component" value="Unassembled WGS sequence"/>
</dbReference>
<keyword evidence="4" id="KW-1185">Reference proteome</keyword>
<sequence>MSVASEAKTGSRIRERRIDLGLRQADLAQSVGISASYLNLIEHNRRRIAGRLLGDIARSLDVEAALLMDGADREVLEQMQAAAVHAKSKAEIDRAEDLASRFPGWAELICEQTRRITNLEAKVQELSDRMSHDPALAASLHSVISSVTSIRSTASILTSDEKLDADWQNRFHKNIHDDAVRLAGNSESLIGYLEAPQETLIGNLPAQLVEEWVEGNYELIRGMETSSRAVDDVVGEAELDGAASLLLTQYLDEAMSDAAVMPMSEFAREAKKRDYHPGELAEVFETNLSAVFRRLSVLGPESGHPPMGLTVCDASGAILYQKIAPEFGLSRAGNACPQWPIFEALGQPGRPVEREVVLPTAPKTRFMCYALAEQTISVLNEPPIIKATMLAIPNPSEGAKPPLTVGPTCRICAATDCAARRELSVLTSA</sequence>
<organism evidence="3 4">
    <name type="scientific">Cognatiyoonia sediminum</name>
    <dbReference type="NCBI Taxonomy" id="1508389"/>
    <lineage>
        <taxon>Bacteria</taxon>
        <taxon>Pseudomonadati</taxon>
        <taxon>Pseudomonadota</taxon>
        <taxon>Alphaproteobacteria</taxon>
        <taxon>Rhodobacterales</taxon>
        <taxon>Paracoccaceae</taxon>
        <taxon>Cognatiyoonia</taxon>
    </lineage>
</organism>
<dbReference type="Pfam" id="PF01381">
    <property type="entry name" value="HTH_3"/>
    <property type="match status" value="1"/>
</dbReference>
<dbReference type="PROSITE" id="PS50943">
    <property type="entry name" value="HTH_CROC1"/>
    <property type="match status" value="1"/>
</dbReference>
<evidence type="ECO:0000259" key="2">
    <source>
        <dbReference type="PROSITE" id="PS50943"/>
    </source>
</evidence>
<dbReference type="InterPro" id="IPR010982">
    <property type="entry name" value="Lambda_DNA-bd_dom_sf"/>
</dbReference>
<accession>A0A1M5LD70</accession>
<reference evidence="3 4" key="1">
    <citation type="submission" date="2016-11" db="EMBL/GenBank/DDBJ databases">
        <authorList>
            <person name="Jaros S."/>
            <person name="Januszkiewicz K."/>
            <person name="Wedrychowicz H."/>
        </authorList>
    </citation>
    <scope>NUCLEOTIDE SEQUENCE [LARGE SCALE GENOMIC DNA]</scope>
    <source>
        <strain evidence="3 4">DSM 28715</strain>
    </source>
</reference>
<dbReference type="EMBL" id="FQXB01000001">
    <property type="protein sequence ID" value="SHG62926.1"/>
    <property type="molecule type" value="Genomic_DNA"/>
</dbReference>
<dbReference type="CDD" id="cd00093">
    <property type="entry name" value="HTH_XRE"/>
    <property type="match status" value="1"/>
</dbReference>
<keyword evidence="1" id="KW-0238">DNA-binding</keyword>
<protein>
    <recommendedName>
        <fullName evidence="2">HTH cro/C1-type domain-containing protein</fullName>
    </recommendedName>
</protein>
<dbReference type="GO" id="GO:0005829">
    <property type="term" value="C:cytosol"/>
    <property type="evidence" value="ECO:0007669"/>
    <property type="project" value="TreeGrafter"/>
</dbReference>
<proteinExistence type="predicted"/>
<dbReference type="PANTHER" id="PTHR46797:SF1">
    <property type="entry name" value="METHYLPHOSPHONATE SYNTHASE"/>
    <property type="match status" value="1"/>
</dbReference>
<dbReference type="PANTHER" id="PTHR46797">
    <property type="entry name" value="HTH-TYPE TRANSCRIPTIONAL REGULATOR"/>
    <property type="match status" value="1"/>
</dbReference>